<gene>
    <name evidence="2" type="ORF">LYSIN_03125</name>
</gene>
<dbReference type="InterPro" id="IPR058998">
    <property type="entry name" value="YycE-like_N"/>
</dbReference>
<dbReference type="RefSeq" id="WP_373365403.1">
    <property type="nucleotide sequence ID" value="NZ_PGLV01000001.1"/>
</dbReference>
<dbReference type="AlphaFoldDB" id="A0A2S5D5N7"/>
<accession>A0A2S5D5N7</accession>
<dbReference type="Gene3D" id="3.10.180.10">
    <property type="entry name" value="2,3-Dihydroxybiphenyl 1,2-Dioxygenase, domain 1"/>
    <property type="match status" value="1"/>
</dbReference>
<feature type="domain" description="YycE-like N-terminal" evidence="1">
    <location>
        <begin position="11"/>
        <end position="40"/>
    </location>
</feature>
<keyword evidence="3" id="KW-1185">Reference proteome</keyword>
<proteinExistence type="predicted"/>
<reference evidence="2 3" key="1">
    <citation type="submission" date="2017-11" db="EMBL/GenBank/DDBJ databases">
        <title>Genome sequence of Lysinibacillus sphaericus, a lignin-degrading bacteria isolated from municipal solid waste soil.</title>
        <authorList>
            <person name="Persinoti G.F."/>
            <person name="Paixao D.A."/>
            <person name="Bugg T.D."/>
            <person name="Squina F.M."/>
        </authorList>
    </citation>
    <scope>NUCLEOTIDE SEQUENCE [LARGE SCALE GENOMIC DNA]</scope>
    <source>
        <strain evidence="2 3">A1</strain>
    </source>
</reference>
<protein>
    <recommendedName>
        <fullName evidence="1">YycE-like N-terminal domain-containing protein</fullName>
    </recommendedName>
</protein>
<comment type="caution">
    <text evidence="2">The sequence shown here is derived from an EMBL/GenBank/DDBJ whole genome shotgun (WGS) entry which is preliminary data.</text>
</comment>
<evidence type="ECO:0000259" key="1">
    <source>
        <dbReference type="Pfam" id="PF22658"/>
    </source>
</evidence>
<dbReference type="Proteomes" id="UP000237319">
    <property type="component" value="Unassembled WGS sequence"/>
</dbReference>
<name>A0A2S5D5N7_LYSSH</name>
<dbReference type="EMBL" id="PGLV01000001">
    <property type="protein sequence ID" value="POZ58341.1"/>
    <property type="molecule type" value="Genomic_DNA"/>
</dbReference>
<evidence type="ECO:0000313" key="3">
    <source>
        <dbReference type="Proteomes" id="UP000237319"/>
    </source>
</evidence>
<dbReference type="Pfam" id="PF22658">
    <property type="entry name" value="YycE-like_N"/>
    <property type="match status" value="1"/>
</dbReference>
<dbReference type="InterPro" id="IPR029068">
    <property type="entry name" value="Glyas_Bleomycin-R_OHBP_Dase"/>
</dbReference>
<organism evidence="2 3">
    <name type="scientific">Lysinibacillus sphaericus</name>
    <name type="common">Bacillus sphaericus</name>
    <dbReference type="NCBI Taxonomy" id="1421"/>
    <lineage>
        <taxon>Bacteria</taxon>
        <taxon>Bacillati</taxon>
        <taxon>Bacillota</taxon>
        <taxon>Bacilli</taxon>
        <taxon>Bacillales</taxon>
        <taxon>Bacillaceae</taxon>
        <taxon>Lysinibacillus</taxon>
    </lineage>
</organism>
<evidence type="ECO:0000313" key="2">
    <source>
        <dbReference type="EMBL" id="POZ58341.1"/>
    </source>
</evidence>
<sequence length="43" mass="4939">MKDWTKEVVQVRVARPTNQLAAIERFYCEGVGLEKIGSFNLIQ</sequence>